<dbReference type="OrthoDB" id="9808822at2"/>
<keyword evidence="1" id="KW-0547">Nucleotide-binding</keyword>
<dbReference type="SMART" id="SM00833">
    <property type="entry name" value="CobW_C"/>
    <property type="match status" value="1"/>
</dbReference>
<dbReference type="InterPro" id="IPR027417">
    <property type="entry name" value="P-loop_NTPase"/>
</dbReference>
<dbReference type="SUPFAM" id="SSF52540">
    <property type="entry name" value="P-loop containing nucleoside triphosphate hydrolases"/>
    <property type="match status" value="1"/>
</dbReference>
<dbReference type="InterPro" id="IPR051316">
    <property type="entry name" value="Zinc-reg_GTPase_activator"/>
</dbReference>
<dbReference type="RefSeq" id="WP_122110296.1">
    <property type="nucleotide sequence ID" value="NZ_QOKZ01000001.1"/>
</dbReference>
<dbReference type="PANTHER" id="PTHR13748">
    <property type="entry name" value="COBW-RELATED"/>
    <property type="match status" value="1"/>
</dbReference>
<dbReference type="Pfam" id="PF02492">
    <property type="entry name" value="cobW"/>
    <property type="match status" value="1"/>
</dbReference>
<gene>
    <name evidence="8" type="ORF">C9E81_00060</name>
</gene>
<proteinExistence type="inferred from homology"/>
<dbReference type="InterPro" id="IPR003495">
    <property type="entry name" value="CobW/HypB/UreG_nucleotide-bd"/>
</dbReference>
<evidence type="ECO:0000256" key="3">
    <source>
        <dbReference type="ARBA" id="ARBA00023186"/>
    </source>
</evidence>
<accession>A0A3M0MNC4</accession>
<dbReference type="GO" id="GO:0005737">
    <property type="term" value="C:cytoplasm"/>
    <property type="evidence" value="ECO:0007669"/>
    <property type="project" value="TreeGrafter"/>
</dbReference>
<evidence type="ECO:0000256" key="1">
    <source>
        <dbReference type="ARBA" id="ARBA00022741"/>
    </source>
</evidence>
<dbReference type="InterPro" id="IPR011629">
    <property type="entry name" value="CobW-like_C"/>
</dbReference>
<dbReference type="EMBL" id="QOKZ01000001">
    <property type="protein sequence ID" value="RMC37200.1"/>
    <property type="molecule type" value="Genomic_DNA"/>
</dbReference>
<dbReference type="InterPro" id="IPR036627">
    <property type="entry name" value="CobW-likC_sf"/>
</dbReference>
<dbReference type="Gene3D" id="3.40.50.300">
    <property type="entry name" value="P-loop containing nucleotide triphosphate hydrolases"/>
    <property type="match status" value="1"/>
</dbReference>
<evidence type="ECO:0000256" key="5">
    <source>
        <dbReference type="ARBA" id="ARBA00045658"/>
    </source>
</evidence>
<comment type="function">
    <text evidence="5">Zinc chaperone that directly transfers zinc cofactor to target proteins, thereby activating them. Zinc is transferred from the CXCC motif in the GTPase domain to the zinc binding site in target proteins in a process requiring GTP hydrolysis.</text>
</comment>
<reference evidence="8 9" key="1">
    <citation type="submission" date="2018-07" db="EMBL/GenBank/DDBJ databases">
        <authorList>
            <person name="Zhang Y."/>
            <person name="Wang L."/>
            <person name="Ma S."/>
        </authorList>
    </citation>
    <scope>NUCLEOTIDE SEQUENCE [LARGE SCALE GENOMIC DNA]</scope>
    <source>
        <strain evidence="8 9">4-2</strain>
    </source>
</reference>
<evidence type="ECO:0000313" key="8">
    <source>
        <dbReference type="EMBL" id="RMC37200.1"/>
    </source>
</evidence>
<keyword evidence="9" id="KW-1185">Reference proteome</keyword>
<dbReference type="SUPFAM" id="SSF90002">
    <property type="entry name" value="Hypothetical protein YjiA, C-terminal domain"/>
    <property type="match status" value="1"/>
</dbReference>
<comment type="similarity">
    <text evidence="4">Belongs to the SIMIBI class G3E GTPase family. ZNG1 subfamily.</text>
</comment>
<dbReference type="Gene3D" id="3.30.1220.10">
    <property type="entry name" value="CobW-like, C-terminal domain"/>
    <property type="match status" value="1"/>
</dbReference>
<name>A0A3M0MNC4_9RHOB</name>
<protein>
    <submittedName>
        <fullName evidence="8">GTP-binding protein</fullName>
    </submittedName>
</protein>
<comment type="catalytic activity">
    <reaction evidence="6">
        <text>GTP + H2O = GDP + phosphate + H(+)</text>
        <dbReference type="Rhea" id="RHEA:19669"/>
        <dbReference type="ChEBI" id="CHEBI:15377"/>
        <dbReference type="ChEBI" id="CHEBI:15378"/>
        <dbReference type="ChEBI" id="CHEBI:37565"/>
        <dbReference type="ChEBI" id="CHEBI:43474"/>
        <dbReference type="ChEBI" id="CHEBI:58189"/>
    </reaction>
    <physiologicalReaction direction="left-to-right" evidence="6">
        <dbReference type="Rhea" id="RHEA:19670"/>
    </physiologicalReaction>
</comment>
<evidence type="ECO:0000256" key="4">
    <source>
        <dbReference type="ARBA" id="ARBA00034320"/>
    </source>
</evidence>
<organism evidence="8 9">
    <name type="scientific">Paracoccus alkanivorans</name>
    <dbReference type="NCBI Taxonomy" id="2116655"/>
    <lineage>
        <taxon>Bacteria</taxon>
        <taxon>Pseudomonadati</taxon>
        <taxon>Pseudomonadota</taxon>
        <taxon>Alphaproteobacteria</taxon>
        <taxon>Rhodobacterales</taxon>
        <taxon>Paracoccaceae</taxon>
        <taxon>Paracoccus</taxon>
    </lineage>
</organism>
<dbReference type="Proteomes" id="UP000273516">
    <property type="component" value="Unassembled WGS sequence"/>
</dbReference>
<comment type="caution">
    <text evidence="8">The sequence shown here is derived from an EMBL/GenBank/DDBJ whole genome shotgun (WGS) entry which is preliminary data.</text>
</comment>
<keyword evidence="3" id="KW-0143">Chaperone</keyword>
<feature type="domain" description="CobW C-terminal" evidence="7">
    <location>
        <begin position="243"/>
        <end position="337"/>
    </location>
</feature>
<evidence type="ECO:0000259" key="7">
    <source>
        <dbReference type="SMART" id="SM00833"/>
    </source>
</evidence>
<dbReference type="CDD" id="cd03112">
    <property type="entry name" value="CobW-like"/>
    <property type="match status" value="1"/>
</dbReference>
<sequence length="356" mass="38832">MTGNQSSAPAPITLLTGFLGSGKTTVLNTLLRHPDFSRTAVIMNEFGETGLDRELVVSTTESLVLLQSGCMCCTLRGDLLETLIELGERREAGELEFARVVIETTGLADPAPILHTLITSAELAGRFVMDGVVATVDAAIGLDALHTQEEARRQAALADLILLTKTDLPDADEAALRSEIAFLNAGAPVEIVVNGAVEPSHLTGLGHFDLSMKSKQAQAWLRADDVPAPGYGDPDIQRHLDSIRAISWMIEEPLSASMFDLWMDLLMARRGGDILRFKGLVHLKDMSHPFVVHGVQHIFHPPVLLTDWQGSDRRSKLVLIVRHFTDLEFRKLFRALNSVPVIEHVLPGGYLSAEVA</sequence>
<dbReference type="GO" id="GO:0000166">
    <property type="term" value="F:nucleotide binding"/>
    <property type="evidence" value="ECO:0007669"/>
    <property type="project" value="UniProtKB-KW"/>
</dbReference>
<evidence type="ECO:0000313" key="9">
    <source>
        <dbReference type="Proteomes" id="UP000273516"/>
    </source>
</evidence>
<dbReference type="GO" id="GO:0016787">
    <property type="term" value="F:hydrolase activity"/>
    <property type="evidence" value="ECO:0007669"/>
    <property type="project" value="UniProtKB-KW"/>
</dbReference>
<evidence type="ECO:0000256" key="2">
    <source>
        <dbReference type="ARBA" id="ARBA00022801"/>
    </source>
</evidence>
<dbReference type="AlphaFoldDB" id="A0A3M0MNC4"/>
<keyword evidence="2" id="KW-0378">Hydrolase</keyword>
<evidence type="ECO:0000256" key="6">
    <source>
        <dbReference type="ARBA" id="ARBA00049117"/>
    </source>
</evidence>
<dbReference type="PANTHER" id="PTHR13748:SF62">
    <property type="entry name" value="COBW DOMAIN-CONTAINING PROTEIN"/>
    <property type="match status" value="1"/>
</dbReference>
<dbReference type="Pfam" id="PF07683">
    <property type="entry name" value="CobW_C"/>
    <property type="match status" value="1"/>
</dbReference>